<dbReference type="AlphaFoldDB" id="A0A4R2KBU1"/>
<evidence type="ECO:0000313" key="1">
    <source>
        <dbReference type="EMBL" id="TCO69712.1"/>
    </source>
</evidence>
<dbReference type="RefSeq" id="WP_117319711.1">
    <property type="nucleotide sequence ID" value="NZ_QQSW01000037.1"/>
</dbReference>
<proteinExistence type="predicted"/>
<sequence>MTQTPDDDDGALAWLDYEEPESLLPLHTFARFDPQSGAAPPVFTFQFDNIIQRARGLLDGWTASQIQEAADYLAFLLYTTPDTEQGEPLPLESRSYAIALAATTWARQRPPDAEHLWAKDIPDSSWPAFFACYALAHVGLAHLCCAQALDNDATAEPDDGFRAQFEVASDPSLGAWPLRDDTPLSRERVAVTGLHAITAMESICAAEALQNAEARLATKNTDRARKGSAAKHAKSQKLKRRVKKLYLADPDFAPDSPKALSRLRIAEIIWEHLLTDDDRQALTGKNPTHTLARWIGSFNRFT</sequence>
<dbReference type="Proteomes" id="UP000294980">
    <property type="component" value="Unassembled WGS sequence"/>
</dbReference>
<dbReference type="EMBL" id="SLWX01000030">
    <property type="protein sequence ID" value="TCO69712.1"/>
    <property type="molecule type" value="Genomic_DNA"/>
</dbReference>
<comment type="caution">
    <text evidence="1">The sequence shown here is derived from an EMBL/GenBank/DDBJ whole genome shotgun (WGS) entry which is preliminary data.</text>
</comment>
<keyword evidence="2" id="KW-1185">Reference proteome</keyword>
<gene>
    <name evidence="1" type="ORF">EV688_1306</name>
</gene>
<name>A0A4R2KBU1_9GAMM</name>
<evidence type="ECO:0000313" key="2">
    <source>
        <dbReference type="Proteomes" id="UP000294980"/>
    </source>
</evidence>
<organism evidence="1 2">
    <name type="scientific">Chromatocurvus halotolerans</name>
    <dbReference type="NCBI Taxonomy" id="1132028"/>
    <lineage>
        <taxon>Bacteria</taxon>
        <taxon>Pseudomonadati</taxon>
        <taxon>Pseudomonadota</taxon>
        <taxon>Gammaproteobacteria</taxon>
        <taxon>Cellvibrionales</taxon>
        <taxon>Halieaceae</taxon>
        <taxon>Chromatocurvus</taxon>
    </lineage>
</organism>
<accession>A0A4R2KBU1</accession>
<dbReference type="OrthoDB" id="9980984at2"/>
<reference evidence="1 2" key="1">
    <citation type="submission" date="2019-03" db="EMBL/GenBank/DDBJ databases">
        <title>Genomic Encyclopedia of Type Strains, Phase IV (KMG-IV): sequencing the most valuable type-strain genomes for metagenomic binning, comparative biology and taxonomic classification.</title>
        <authorList>
            <person name="Goeker M."/>
        </authorList>
    </citation>
    <scope>NUCLEOTIDE SEQUENCE [LARGE SCALE GENOMIC DNA]</scope>
    <source>
        <strain evidence="1 2">DSM 23344</strain>
    </source>
</reference>
<protein>
    <submittedName>
        <fullName evidence="1">Uncharacterized protein</fullName>
    </submittedName>
</protein>